<name>A0A1I3LR99_9ACTN</name>
<dbReference type="AlphaFoldDB" id="A0A1I3LR99"/>
<keyword evidence="2" id="KW-1185">Reference proteome</keyword>
<gene>
    <name evidence="1" type="ORF">SAMN05216561_11465</name>
</gene>
<dbReference type="EMBL" id="FOQG01000014">
    <property type="protein sequence ID" value="SFI87289.1"/>
    <property type="molecule type" value="Genomic_DNA"/>
</dbReference>
<dbReference type="RefSeq" id="WP_091115422.1">
    <property type="nucleotide sequence ID" value="NZ_BKAF01000017.1"/>
</dbReference>
<dbReference type="STRING" id="1005945.SAMN05216561_11465"/>
<proteinExistence type="predicted"/>
<organism evidence="1 2">
    <name type="scientific">Nocardioides psychrotolerans</name>
    <dbReference type="NCBI Taxonomy" id="1005945"/>
    <lineage>
        <taxon>Bacteria</taxon>
        <taxon>Bacillati</taxon>
        <taxon>Actinomycetota</taxon>
        <taxon>Actinomycetes</taxon>
        <taxon>Propionibacteriales</taxon>
        <taxon>Nocardioidaceae</taxon>
        <taxon>Nocardioides</taxon>
    </lineage>
</organism>
<sequence>MTVPLTLREIAIQAAQDASAARTAIARGVLADVLQPADVAGLDVVDDTVEVVVFGDTDGTRLSVRGDAVALVDGETGGAWTNLGAVGSLVELGAMLGAG</sequence>
<reference evidence="1 2" key="1">
    <citation type="submission" date="2016-10" db="EMBL/GenBank/DDBJ databases">
        <authorList>
            <person name="de Groot N.N."/>
        </authorList>
    </citation>
    <scope>NUCLEOTIDE SEQUENCE [LARGE SCALE GENOMIC DNA]</scope>
    <source>
        <strain evidence="1 2">CGMCC 1.11156</strain>
    </source>
</reference>
<protein>
    <submittedName>
        <fullName evidence="1">Uncharacterized protein</fullName>
    </submittedName>
</protein>
<accession>A0A1I3LR99</accession>
<evidence type="ECO:0000313" key="2">
    <source>
        <dbReference type="Proteomes" id="UP000198649"/>
    </source>
</evidence>
<dbReference type="Proteomes" id="UP000198649">
    <property type="component" value="Unassembled WGS sequence"/>
</dbReference>
<evidence type="ECO:0000313" key="1">
    <source>
        <dbReference type="EMBL" id="SFI87289.1"/>
    </source>
</evidence>